<dbReference type="InterPro" id="IPR036770">
    <property type="entry name" value="Ankyrin_rpt-contain_sf"/>
</dbReference>
<gene>
    <name evidence="4" type="ORF">EV356DRAFT_273077</name>
</gene>
<evidence type="ECO:0000256" key="3">
    <source>
        <dbReference type="PROSITE-ProRule" id="PRU00023"/>
    </source>
</evidence>
<dbReference type="PROSITE" id="PS50297">
    <property type="entry name" value="ANK_REP_REGION"/>
    <property type="match status" value="1"/>
</dbReference>
<organism evidence="4 5">
    <name type="scientific">Viridothelium virens</name>
    <name type="common">Speckled blister lichen</name>
    <name type="synonym">Trypethelium virens</name>
    <dbReference type="NCBI Taxonomy" id="1048519"/>
    <lineage>
        <taxon>Eukaryota</taxon>
        <taxon>Fungi</taxon>
        <taxon>Dikarya</taxon>
        <taxon>Ascomycota</taxon>
        <taxon>Pezizomycotina</taxon>
        <taxon>Dothideomycetes</taxon>
        <taxon>Dothideomycetes incertae sedis</taxon>
        <taxon>Trypetheliales</taxon>
        <taxon>Trypetheliaceae</taxon>
        <taxon>Viridothelium</taxon>
    </lineage>
</organism>
<evidence type="ECO:0000313" key="4">
    <source>
        <dbReference type="EMBL" id="KAF2232016.1"/>
    </source>
</evidence>
<dbReference type="PROSITE" id="PS50088">
    <property type="entry name" value="ANK_REPEAT"/>
    <property type="match status" value="1"/>
</dbReference>
<feature type="repeat" description="ANK" evidence="3">
    <location>
        <begin position="217"/>
        <end position="249"/>
    </location>
</feature>
<dbReference type="Gene3D" id="1.25.40.20">
    <property type="entry name" value="Ankyrin repeat-containing domain"/>
    <property type="match status" value="2"/>
</dbReference>
<evidence type="ECO:0000256" key="2">
    <source>
        <dbReference type="ARBA" id="ARBA00023043"/>
    </source>
</evidence>
<dbReference type="Proteomes" id="UP000800092">
    <property type="component" value="Unassembled WGS sequence"/>
</dbReference>
<evidence type="ECO:0000313" key="5">
    <source>
        <dbReference type="Proteomes" id="UP000800092"/>
    </source>
</evidence>
<dbReference type="PANTHER" id="PTHR24198">
    <property type="entry name" value="ANKYRIN REPEAT AND PROTEIN KINASE DOMAIN-CONTAINING PROTEIN"/>
    <property type="match status" value="1"/>
</dbReference>
<dbReference type="InterPro" id="IPR002110">
    <property type="entry name" value="Ankyrin_rpt"/>
</dbReference>
<keyword evidence="2 3" id="KW-0040">ANK repeat</keyword>
<dbReference type="Pfam" id="PF00023">
    <property type="entry name" value="Ank"/>
    <property type="match status" value="1"/>
</dbReference>
<keyword evidence="5" id="KW-1185">Reference proteome</keyword>
<protein>
    <submittedName>
        <fullName evidence="4">Uncharacterized protein</fullName>
    </submittedName>
</protein>
<dbReference type="PANTHER" id="PTHR24198:SF165">
    <property type="entry name" value="ANKYRIN REPEAT-CONTAINING PROTEIN-RELATED"/>
    <property type="match status" value="1"/>
</dbReference>
<reference evidence="4" key="1">
    <citation type="journal article" date="2020" name="Stud. Mycol.">
        <title>101 Dothideomycetes genomes: a test case for predicting lifestyles and emergence of pathogens.</title>
        <authorList>
            <person name="Haridas S."/>
            <person name="Albert R."/>
            <person name="Binder M."/>
            <person name="Bloem J."/>
            <person name="Labutti K."/>
            <person name="Salamov A."/>
            <person name="Andreopoulos B."/>
            <person name="Baker S."/>
            <person name="Barry K."/>
            <person name="Bills G."/>
            <person name="Bluhm B."/>
            <person name="Cannon C."/>
            <person name="Castanera R."/>
            <person name="Culley D."/>
            <person name="Daum C."/>
            <person name="Ezra D."/>
            <person name="Gonzalez J."/>
            <person name="Henrissat B."/>
            <person name="Kuo A."/>
            <person name="Liang C."/>
            <person name="Lipzen A."/>
            <person name="Lutzoni F."/>
            <person name="Magnuson J."/>
            <person name="Mondo S."/>
            <person name="Nolan M."/>
            <person name="Ohm R."/>
            <person name="Pangilinan J."/>
            <person name="Park H.-J."/>
            <person name="Ramirez L."/>
            <person name="Alfaro M."/>
            <person name="Sun H."/>
            <person name="Tritt A."/>
            <person name="Yoshinaga Y."/>
            <person name="Zwiers L.-H."/>
            <person name="Turgeon B."/>
            <person name="Goodwin S."/>
            <person name="Spatafora J."/>
            <person name="Crous P."/>
            <person name="Grigoriev I."/>
        </authorList>
    </citation>
    <scope>NUCLEOTIDE SEQUENCE</scope>
    <source>
        <strain evidence="4">Tuck. ex Michener</strain>
    </source>
</reference>
<dbReference type="SMART" id="SM00248">
    <property type="entry name" value="ANK"/>
    <property type="match status" value="2"/>
</dbReference>
<dbReference type="AlphaFoldDB" id="A0A6A6H1Q6"/>
<keyword evidence="1" id="KW-0677">Repeat</keyword>
<evidence type="ECO:0000256" key="1">
    <source>
        <dbReference type="ARBA" id="ARBA00022737"/>
    </source>
</evidence>
<proteinExistence type="predicted"/>
<name>A0A6A6H1Q6_VIRVR</name>
<dbReference type="EMBL" id="ML991820">
    <property type="protein sequence ID" value="KAF2232016.1"/>
    <property type="molecule type" value="Genomic_DNA"/>
</dbReference>
<accession>A0A6A6H1Q6</accession>
<dbReference type="SUPFAM" id="SSF48403">
    <property type="entry name" value="Ankyrin repeat"/>
    <property type="match status" value="1"/>
</dbReference>
<sequence length="403" mass="44827">MLMGFSIHRNNEILVHHLLEQGFPIETVIKGFNPLYIALTKPHGKIALDLLRRGADPCSSPPSCSGSAITMLALRLHGTRTFDVTKELINRGCTYEAYTEGYEALYFRAVTEGWADVSDLLLQQGLVKEAVDQELFRSLLVQNSAASLVGLQHLISIQTRYGTADPTFFSPQGANVYHYLLDIEEDTRDSQVNVRALELLLKVYSALSLLNATDQKRGWTPIHYGVSRGNHQAISVLLESGADPKAGDGKASFRALDRLLEPKVFSGGFKGISNRHRKARRYEENSIYLFLTFLRHERDLKSLPIRSFSVAQDSLEEWRSDKFINAGLSQGLSNTERIEGCSVSISRKGLSPTGRWGMHVVDSSGKQVRDLGGAEFLPAFNALGEAVADDLFEKLGISWKKRQ</sequence>